<reference evidence="2 3" key="1">
    <citation type="submission" date="2023-01" db="EMBL/GenBank/DDBJ databases">
        <title>Novel diversity within Roseofilum (Cyanobacteria; Desertifilaceae) from marine benthic mats with descriptions of four novel species.</title>
        <authorList>
            <person name="Wang Y."/>
            <person name="Berthold D.E."/>
            <person name="Hu J."/>
            <person name="Lefler F.W."/>
            <person name="Laughinghouse H.D. IV."/>
        </authorList>
    </citation>
    <scope>NUCLEOTIDE SEQUENCE [LARGE SCALE GENOMIC DNA]</scope>
    <source>
        <strain evidence="2 3">BLCC-M114</strain>
    </source>
</reference>
<dbReference type="InterPro" id="IPR016772">
    <property type="entry name" value="UCP020408"/>
</dbReference>
<dbReference type="EMBL" id="JAQOSO010000079">
    <property type="protein sequence ID" value="MDJ1175173.1"/>
    <property type="molecule type" value="Genomic_DNA"/>
</dbReference>
<dbReference type="Pfam" id="PF10087">
    <property type="entry name" value="DUF2325"/>
    <property type="match status" value="1"/>
</dbReference>
<organism evidence="2 3">
    <name type="scientific">Roseofilum capinflatum BLCC-M114</name>
    <dbReference type="NCBI Taxonomy" id="3022440"/>
    <lineage>
        <taxon>Bacteria</taxon>
        <taxon>Bacillati</taxon>
        <taxon>Cyanobacteriota</taxon>
        <taxon>Cyanophyceae</taxon>
        <taxon>Desertifilales</taxon>
        <taxon>Desertifilaceae</taxon>
        <taxon>Roseofilum</taxon>
        <taxon>Roseofilum capinflatum</taxon>
    </lineage>
</organism>
<gene>
    <name evidence="2" type="ORF">PMG25_13825</name>
</gene>
<proteinExistence type="inferred from homology"/>
<comment type="caution">
    <text evidence="2">The sequence shown here is derived from an EMBL/GenBank/DDBJ whole genome shotgun (WGS) entry which is preliminary data.</text>
</comment>
<keyword evidence="3" id="KW-1185">Reference proteome</keyword>
<name>A0ABT7B7N4_9CYAN</name>
<comment type="similarity">
    <text evidence="1">Belongs to the UPF0751 family.</text>
</comment>
<evidence type="ECO:0000313" key="3">
    <source>
        <dbReference type="Proteomes" id="UP001235849"/>
    </source>
</evidence>
<sequence>MSVLDGYGGGWAYPGQTLVTFTYLQLIMNMDISELDHLENSVQDLLSAAKLELEASRLEQQRDEQVQAAVAEIEKRLKPLLADVEKTLADFDNLSLGDSVTRQKLEDKAADLRKQLEEAPVLAAQVADRQLILNEERLLDEQLAEQTYRWRQELKADLLDMIAEQEDFYSATDAAVAIRPYIQDLKAIQGLEDVIEALINQINLYSKEGPVARLRGSHEQTLNFIYDKAMENRARVELPRNVQPKTRHRVSEKQPNPYMLLEGKVVVFGGHDKLATAVKNRLRASKVDLNWCTAQDGLQMAQQMESHIATADLVLIITGYASHALTEKAMQAAQTSDLTPEMINTTGMTKVLERIEIALKSRLLARRLNNSTKS</sequence>
<accession>A0ABT7B7N4</accession>
<dbReference type="RefSeq" id="WP_283767482.1">
    <property type="nucleotide sequence ID" value="NZ_JAQOSO010000079.1"/>
</dbReference>
<evidence type="ECO:0000256" key="1">
    <source>
        <dbReference type="ARBA" id="ARBA00007189"/>
    </source>
</evidence>
<protein>
    <submittedName>
        <fullName evidence="2">DUF2325 domain-containing protein</fullName>
    </submittedName>
</protein>
<evidence type="ECO:0000313" key="2">
    <source>
        <dbReference type="EMBL" id="MDJ1175173.1"/>
    </source>
</evidence>
<dbReference type="Proteomes" id="UP001235849">
    <property type="component" value="Unassembled WGS sequence"/>
</dbReference>